<keyword evidence="9 10" id="KW-0131">Cell cycle</keyword>
<keyword evidence="7 11" id="KW-1133">Transmembrane helix</keyword>
<feature type="transmembrane region" description="Helical" evidence="11">
    <location>
        <begin position="171"/>
        <end position="195"/>
    </location>
</feature>
<evidence type="ECO:0000256" key="8">
    <source>
        <dbReference type="ARBA" id="ARBA00023136"/>
    </source>
</evidence>
<sequence>MSLYNMSDKHQYKTISLFTTGVITTISITLVLFLLGLTFLVGFTAKGIGSYLKENMGISIELAGNVDDASITKIQKNLNVNPYVKSVVYISKDEAKKQLVEDLGRDPEEVLGYNPAHAYFDVFIKSDYVNPDSIKKVEASLKVQNLKGAQIVNNIVYNESDIINANSKLSLIGTILAILAVILVLISFTLIRSIIQLNIYSKRFLINTMRLVGATNSFIRWPFMWRMIISGVVAAILANLAITGVIYYITSIIPDMLSIVKMYELLIVYGLVLIFGILIAAFATAFSVNRYLRMTTNKLYHV</sequence>
<dbReference type="AlphaFoldDB" id="A0A212JR46"/>
<keyword evidence="8 10" id="KW-0472">Membrane</keyword>
<feature type="transmembrane region" description="Helical" evidence="11">
    <location>
        <begin position="21"/>
        <end position="43"/>
    </location>
</feature>
<dbReference type="Gene3D" id="3.30.70.3040">
    <property type="match status" value="1"/>
</dbReference>
<keyword evidence="6 11" id="KW-0812">Transmembrane</keyword>
<dbReference type="EMBL" id="FLUL01000001">
    <property type="protein sequence ID" value="SBW01944.1"/>
    <property type="molecule type" value="Genomic_DNA"/>
</dbReference>
<feature type="transmembrane region" description="Helical" evidence="11">
    <location>
        <begin position="227"/>
        <end position="250"/>
    </location>
</feature>
<proteinExistence type="inferred from homology"/>
<comment type="similarity">
    <text evidence="2 10">Belongs to the ABC-4 integral membrane protein family. FtsX subfamily.</text>
</comment>
<feature type="transmembrane region" description="Helical" evidence="11">
    <location>
        <begin position="262"/>
        <end position="288"/>
    </location>
</feature>
<organism evidence="14">
    <name type="scientific">uncultured Dysgonomonas sp</name>
    <dbReference type="NCBI Taxonomy" id="206096"/>
    <lineage>
        <taxon>Bacteria</taxon>
        <taxon>Pseudomonadati</taxon>
        <taxon>Bacteroidota</taxon>
        <taxon>Bacteroidia</taxon>
        <taxon>Bacteroidales</taxon>
        <taxon>Dysgonomonadaceae</taxon>
        <taxon>Dysgonomonas</taxon>
        <taxon>environmental samples</taxon>
    </lineage>
</organism>
<evidence type="ECO:0000256" key="10">
    <source>
        <dbReference type="PIRNR" id="PIRNR003097"/>
    </source>
</evidence>
<feature type="domain" description="ABC3 transporter permease C-terminal" evidence="12">
    <location>
        <begin position="178"/>
        <end position="295"/>
    </location>
</feature>
<evidence type="ECO:0000256" key="4">
    <source>
        <dbReference type="ARBA" id="ARBA00022475"/>
    </source>
</evidence>
<reference evidence="14" key="1">
    <citation type="submission" date="2016-04" db="EMBL/GenBank/DDBJ databases">
        <authorList>
            <person name="Evans L.H."/>
            <person name="Alamgir A."/>
            <person name="Owens N."/>
            <person name="Weber N.D."/>
            <person name="Virtaneva K."/>
            <person name="Barbian K."/>
            <person name="Babar A."/>
            <person name="Rosenke K."/>
        </authorList>
    </citation>
    <scope>NUCLEOTIDE SEQUENCE</scope>
    <source>
        <strain evidence="14">86-2</strain>
    </source>
</reference>
<comment type="subcellular location">
    <subcellularLocation>
        <location evidence="1">Cell membrane</location>
        <topology evidence="1">Multi-pass membrane protein</topology>
    </subcellularLocation>
</comment>
<evidence type="ECO:0000313" key="14">
    <source>
        <dbReference type="EMBL" id="SBW01944.1"/>
    </source>
</evidence>
<evidence type="ECO:0000256" key="9">
    <source>
        <dbReference type="ARBA" id="ARBA00023306"/>
    </source>
</evidence>
<protein>
    <recommendedName>
        <fullName evidence="3 10">Cell division protein FtsX</fullName>
    </recommendedName>
</protein>
<feature type="domain" description="FtsX extracellular" evidence="13">
    <location>
        <begin position="58"/>
        <end position="142"/>
    </location>
</feature>
<dbReference type="PANTHER" id="PTHR47755:SF1">
    <property type="entry name" value="CELL DIVISION PROTEIN FTSX"/>
    <property type="match status" value="1"/>
</dbReference>
<evidence type="ECO:0000256" key="6">
    <source>
        <dbReference type="ARBA" id="ARBA00022692"/>
    </source>
</evidence>
<dbReference type="InterPro" id="IPR003838">
    <property type="entry name" value="ABC3_permease_C"/>
</dbReference>
<dbReference type="PANTHER" id="PTHR47755">
    <property type="entry name" value="CELL DIVISION PROTEIN FTSX"/>
    <property type="match status" value="1"/>
</dbReference>
<name>A0A212JR46_9BACT</name>
<evidence type="ECO:0000259" key="13">
    <source>
        <dbReference type="Pfam" id="PF18075"/>
    </source>
</evidence>
<evidence type="ECO:0000256" key="2">
    <source>
        <dbReference type="ARBA" id="ARBA00007379"/>
    </source>
</evidence>
<gene>
    <name evidence="14" type="ORF">KL86DYS2_12151</name>
</gene>
<accession>A0A212JR46</accession>
<evidence type="ECO:0000256" key="1">
    <source>
        <dbReference type="ARBA" id="ARBA00004651"/>
    </source>
</evidence>
<dbReference type="Pfam" id="PF02687">
    <property type="entry name" value="FtsX"/>
    <property type="match status" value="1"/>
</dbReference>
<evidence type="ECO:0000259" key="12">
    <source>
        <dbReference type="Pfam" id="PF02687"/>
    </source>
</evidence>
<keyword evidence="4 10" id="KW-1003">Cell membrane</keyword>
<dbReference type="InterPro" id="IPR004513">
    <property type="entry name" value="FtsX"/>
</dbReference>
<dbReference type="InterPro" id="IPR040690">
    <property type="entry name" value="FtsX_ECD"/>
</dbReference>
<keyword evidence="5 10" id="KW-0132">Cell division</keyword>
<evidence type="ECO:0000256" key="3">
    <source>
        <dbReference type="ARBA" id="ARBA00021907"/>
    </source>
</evidence>
<dbReference type="Pfam" id="PF18075">
    <property type="entry name" value="FtsX_ECD"/>
    <property type="match status" value="1"/>
</dbReference>
<evidence type="ECO:0000256" key="7">
    <source>
        <dbReference type="ARBA" id="ARBA00022989"/>
    </source>
</evidence>
<evidence type="ECO:0000256" key="5">
    <source>
        <dbReference type="ARBA" id="ARBA00022618"/>
    </source>
</evidence>
<dbReference type="GO" id="GO:0051301">
    <property type="term" value="P:cell division"/>
    <property type="evidence" value="ECO:0007669"/>
    <property type="project" value="UniProtKB-KW"/>
</dbReference>
<dbReference type="GO" id="GO:0005886">
    <property type="term" value="C:plasma membrane"/>
    <property type="evidence" value="ECO:0007669"/>
    <property type="project" value="UniProtKB-SubCell"/>
</dbReference>
<dbReference type="PIRSF" id="PIRSF003097">
    <property type="entry name" value="FtsX"/>
    <property type="match status" value="1"/>
</dbReference>
<evidence type="ECO:0000256" key="11">
    <source>
        <dbReference type="SAM" id="Phobius"/>
    </source>
</evidence>